<dbReference type="STRING" id="137246.A0A401SM16"/>
<evidence type="ECO:0000256" key="9">
    <source>
        <dbReference type="ARBA" id="ARBA00023163"/>
    </source>
</evidence>
<keyword evidence="16" id="KW-1185">Reference proteome</keyword>
<evidence type="ECO:0000256" key="10">
    <source>
        <dbReference type="ARBA" id="ARBA00023242"/>
    </source>
</evidence>
<feature type="compositionally biased region" description="Basic and acidic residues" evidence="12">
    <location>
        <begin position="579"/>
        <end position="594"/>
    </location>
</feature>
<dbReference type="Gene3D" id="2.60.120.920">
    <property type="match status" value="1"/>
</dbReference>
<name>A0A401SM16_CHIPU</name>
<reference evidence="15 16" key="1">
    <citation type="journal article" date="2018" name="Nat. Ecol. Evol.">
        <title>Shark genomes provide insights into elasmobranch evolution and the origin of vertebrates.</title>
        <authorList>
            <person name="Hara Y"/>
            <person name="Yamaguchi K"/>
            <person name="Onimaru K"/>
            <person name="Kadota M"/>
            <person name="Koyanagi M"/>
            <person name="Keeley SD"/>
            <person name="Tatsumi K"/>
            <person name="Tanaka K"/>
            <person name="Motone F"/>
            <person name="Kageyama Y"/>
            <person name="Nozu R"/>
            <person name="Adachi N"/>
            <person name="Nishimura O"/>
            <person name="Nakagawa R"/>
            <person name="Tanegashima C"/>
            <person name="Kiyatake I"/>
            <person name="Matsumoto R"/>
            <person name="Murakumo K"/>
            <person name="Nishida K"/>
            <person name="Terakita A"/>
            <person name="Kuratani S"/>
            <person name="Sato K"/>
            <person name="Hyodo S Kuraku.S."/>
        </authorList>
    </citation>
    <scope>NUCLEOTIDE SEQUENCE [LARGE SCALE GENOMIC DNA]</scope>
</reference>
<evidence type="ECO:0000256" key="7">
    <source>
        <dbReference type="ARBA" id="ARBA00023015"/>
    </source>
</evidence>
<dbReference type="Pfam" id="PF02037">
    <property type="entry name" value="SAP"/>
    <property type="match status" value="1"/>
</dbReference>
<evidence type="ECO:0000256" key="12">
    <source>
        <dbReference type="SAM" id="MobiDB-lite"/>
    </source>
</evidence>
<dbReference type="InterPro" id="IPR001870">
    <property type="entry name" value="B30.2/SPRY"/>
</dbReference>
<dbReference type="GO" id="GO:1990904">
    <property type="term" value="C:ribonucleoprotein complex"/>
    <property type="evidence" value="ECO:0007669"/>
    <property type="project" value="UniProtKB-KW"/>
</dbReference>
<evidence type="ECO:0000256" key="3">
    <source>
        <dbReference type="ARBA" id="ARBA00022491"/>
    </source>
</evidence>
<dbReference type="PANTHER" id="PTHR12381">
    <property type="entry name" value="HETEROGENEOUS NUCLEAR RIBONUCLEOPROTEIN U FAMILY MEMBER"/>
    <property type="match status" value="1"/>
</dbReference>
<dbReference type="InterPro" id="IPR043136">
    <property type="entry name" value="B30.2/SPRY_sf"/>
</dbReference>
<evidence type="ECO:0000259" key="14">
    <source>
        <dbReference type="PROSITE" id="PS50800"/>
    </source>
</evidence>
<evidence type="ECO:0000259" key="13">
    <source>
        <dbReference type="PROSITE" id="PS50188"/>
    </source>
</evidence>
<keyword evidence="6" id="KW-0832">Ubl conjugation</keyword>
<dbReference type="Proteomes" id="UP000287033">
    <property type="component" value="Unassembled WGS sequence"/>
</dbReference>
<dbReference type="InterPro" id="IPR036361">
    <property type="entry name" value="SAP_dom_sf"/>
</dbReference>
<sequence length="776" mass="88197">MSSLDVRKLKVNELKEELHRRGLDTKGLKADLQERLQAALDRAAEEERVAAAAAAAAAAAEQQRQEEAERSRSGNVSDIREACYGREQNSFIQCENQGGDIGRHEQGIAERTFEKPLIEQATAPLGNSELQPVEVKQEHVDQRDIKQETQMNRKRPYSDQGHGYYEYREDRNYSRAKSPQPPAEDDEEDFDESCVAIDTYNCDLHFKVARDRLSGYPLTIEGFAYLWSGARATYGVNKGKVCFEVKINEEIAVKHLPPTEPDPHVVRVGWSLDSCSTQLGEEEFSYGYGGTAKKSTSCKFQDYGERFSENDVMGCLINFEAGEDVEMSFTKNGRWLGVAFRVKKMALGGRPLFPHVLTKNCAIEFNFGQKEPWCRLPDGFMYIQHVPLDERIPGTLGPKTKSECEILMMVGLPAAGKTTWAITHAARHPWKKYNILGTNAIMDKMKVMGLRRQRNYAGRWDVLIQQATQCLNRLIQIAARKKRNYILDQTNVYGSAQRRKMRPFEGFQRKAIVICPTDADLKQRTIKRTDEEGKDVPDHAVLEMKANFTLPEADEFLDDVTYVELQKEESLKLVSEYNEEGKRAGPPPDKRFDNRSGGFRGRGNFNRFDNRGGQATRGFTRGGFRAGYNRGSNTQSRWTNSSTNNRGTYNRTQTYNSTRTATYNKPSYNQSQPAPTPAVPTTTPTTYAQSYTQGYSQAYTPNYSYGNYSSYGNYNQGYTQPQTATQPYTPPYPNQYQQYAQQWSQYYQNQSQWNHYYGNYSYGNYSGGSQGSGTQQ</sequence>
<proteinExistence type="predicted"/>
<dbReference type="SUPFAM" id="SSF52540">
    <property type="entry name" value="P-loop containing nucleoside triphosphate hydrolases"/>
    <property type="match status" value="1"/>
</dbReference>
<evidence type="ECO:0000256" key="2">
    <source>
        <dbReference type="ARBA" id="ARBA00022481"/>
    </source>
</evidence>
<evidence type="ECO:0000256" key="1">
    <source>
        <dbReference type="ARBA" id="ARBA00004123"/>
    </source>
</evidence>
<dbReference type="FunFam" id="2.60.120.920:FF:000006">
    <property type="entry name" value="heterogeneous nuclear ribonucleoprotein U isoform X1"/>
    <property type="match status" value="1"/>
</dbReference>
<organism evidence="15 16">
    <name type="scientific">Chiloscyllium punctatum</name>
    <name type="common">Brownbanded bambooshark</name>
    <name type="synonym">Hemiscyllium punctatum</name>
    <dbReference type="NCBI Taxonomy" id="137246"/>
    <lineage>
        <taxon>Eukaryota</taxon>
        <taxon>Metazoa</taxon>
        <taxon>Chordata</taxon>
        <taxon>Craniata</taxon>
        <taxon>Vertebrata</taxon>
        <taxon>Chondrichthyes</taxon>
        <taxon>Elasmobranchii</taxon>
        <taxon>Galeomorphii</taxon>
        <taxon>Galeoidea</taxon>
        <taxon>Orectolobiformes</taxon>
        <taxon>Hemiscylliidae</taxon>
        <taxon>Chiloscyllium</taxon>
    </lineage>
</organism>
<dbReference type="InterPro" id="IPR027417">
    <property type="entry name" value="P-loop_NTPase"/>
</dbReference>
<feature type="compositionally biased region" description="Basic and acidic residues" evidence="12">
    <location>
        <begin position="63"/>
        <end position="77"/>
    </location>
</feature>
<keyword evidence="8" id="KW-0010">Activator</keyword>
<comment type="subcellular location">
    <subcellularLocation>
        <location evidence="1">Nucleus</location>
    </subcellularLocation>
</comment>
<dbReference type="AlphaFoldDB" id="A0A401SM16"/>
<keyword evidence="2" id="KW-0488">Methylation</keyword>
<dbReference type="Pfam" id="PF13671">
    <property type="entry name" value="AAA_33"/>
    <property type="match status" value="1"/>
</dbReference>
<feature type="compositionally biased region" description="Low complexity" evidence="12">
    <location>
        <begin position="602"/>
        <end position="619"/>
    </location>
</feature>
<dbReference type="GO" id="GO:0000380">
    <property type="term" value="P:alternative mRNA splicing, via spliceosome"/>
    <property type="evidence" value="ECO:0007669"/>
    <property type="project" value="TreeGrafter"/>
</dbReference>
<keyword evidence="10" id="KW-0539">Nucleus</keyword>
<dbReference type="SMART" id="SM00449">
    <property type="entry name" value="SPRY"/>
    <property type="match status" value="1"/>
</dbReference>
<feature type="domain" description="SAP" evidence="14">
    <location>
        <begin position="6"/>
        <end position="40"/>
    </location>
</feature>
<keyword evidence="3" id="KW-0678">Repressor</keyword>
<dbReference type="SUPFAM" id="SSF49899">
    <property type="entry name" value="Concanavalin A-like lectins/glucanases"/>
    <property type="match status" value="1"/>
</dbReference>
<evidence type="ECO:0000256" key="4">
    <source>
        <dbReference type="ARBA" id="ARBA00022499"/>
    </source>
</evidence>
<dbReference type="FunFam" id="1.10.720.30:FF:000004">
    <property type="entry name" value="heterogeneous nuclear ribonucleoprotein U isoform X1"/>
    <property type="match status" value="1"/>
</dbReference>
<evidence type="ECO:0008006" key="17">
    <source>
        <dbReference type="Google" id="ProtNLM"/>
    </source>
</evidence>
<keyword evidence="9" id="KW-0804">Transcription</keyword>
<dbReference type="GO" id="GO:0003723">
    <property type="term" value="F:RNA binding"/>
    <property type="evidence" value="ECO:0007669"/>
    <property type="project" value="TreeGrafter"/>
</dbReference>
<dbReference type="OrthoDB" id="445357at2759"/>
<feature type="compositionally biased region" description="Basic and acidic residues" evidence="12">
    <location>
        <begin position="135"/>
        <end position="147"/>
    </location>
</feature>
<dbReference type="InterPro" id="IPR003877">
    <property type="entry name" value="SPRY_dom"/>
</dbReference>
<dbReference type="FunFam" id="3.40.50.300:FF:000355">
    <property type="entry name" value="Heterogeneous nuclear ribonucleoprotein U-like 1, isoform CRA_a"/>
    <property type="match status" value="1"/>
</dbReference>
<evidence type="ECO:0000256" key="6">
    <source>
        <dbReference type="ARBA" id="ARBA00022843"/>
    </source>
</evidence>
<dbReference type="PROSITE" id="PS50188">
    <property type="entry name" value="B302_SPRY"/>
    <property type="match status" value="1"/>
</dbReference>
<comment type="caution">
    <text evidence="15">The sequence shown here is derived from an EMBL/GenBank/DDBJ whole genome shotgun (WGS) entry which is preliminary data.</text>
</comment>
<dbReference type="GO" id="GO:0005634">
    <property type="term" value="C:nucleus"/>
    <property type="evidence" value="ECO:0007669"/>
    <property type="project" value="UniProtKB-SubCell"/>
</dbReference>
<evidence type="ECO:0000313" key="15">
    <source>
        <dbReference type="EMBL" id="GCC31423.1"/>
    </source>
</evidence>
<dbReference type="Pfam" id="PF00622">
    <property type="entry name" value="SPRY"/>
    <property type="match status" value="1"/>
</dbReference>
<feature type="region of interest" description="Disordered" evidence="12">
    <location>
        <begin position="133"/>
        <end position="190"/>
    </location>
</feature>
<dbReference type="InterPro" id="IPR013320">
    <property type="entry name" value="ConA-like_dom_sf"/>
</dbReference>
<dbReference type="OMA" id="FFEMAPR"/>
<dbReference type="SUPFAM" id="SSF68906">
    <property type="entry name" value="SAP domain"/>
    <property type="match status" value="1"/>
</dbReference>
<accession>A0A401SM16</accession>
<dbReference type="PROSITE" id="PS50800">
    <property type="entry name" value="SAP"/>
    <property type="match status" value="1"/>
</dbReference>
<keyword evidence="4" id="KW-1017">Isopeptide bond</keyword>
<dbReference type="Gene3D" id="1.10.720.30">
    <property type="entry name" value="SAP domain"/>
    <property type="match status" value="1"/>
</dbReference>
<protein>
    <recommendedName>
        <fullName evidence="17">SAP domain-containing protein</fullName>
    </recommendedName>
</protein>
<dbReference type="SMART" id="SM00513">
    <property type="entry name" value="SAP"/>
    <property type="match status" value="1"/>
</dbReference>
<dbReference type="InterPro" id="IPR035778">
    <property type="entry name" value="SPRY_hnRNP_U"/>
</dbReference>
<feature type="region of interest" description="Disordered" evidence="12">
    <location>
        <begin position="577"/>
        <end position="685"/>
    </location>
</feature>
<dbReference type="PANTHER" id="PTHR12381:SF41">
    <property type="entry name" value="HETEROGENEOUS NUCLEAR RIBONUCLEOPROTEIN U-LIKE PROTEIN 1"/>
    <property type="match status" value="1"/>
</dbReference>
<keyword evidence="5" id="KW-0597">Phosphoprotein</keyword>
<dbReference type="EMBL" id="BEZZ01000360">
    <property type="protein sequence ID" value="GCC31423.1"/>
    <property type="molecule type" value="Genomic_DNA"/>
</dbReference>
<evidence type="ECO:0000256" key="5">
    <source>
        <dbReference type="ARBA" id="ARBA00022553"/>
    </source>
</evidence>
<evidence type="ECO:0000256" key="11">
    <source>
        <dbReference type="ARBA" id="ARBA00023274"/>
    </source>
</evidence>
<gene>
    <name evidence="15" type="ORF">chiPu_0009881</name>
</gene>
<dbReference type="InterPro" id="IPR003034">
    <property type="entry name" value="SAP_dom"/>
</dbReference>
<evidence type="ECO:0000256" key="8">
    <source>
        <dbReference type="ARBA" id="ARBA00023159"/>
    </source>
</evidence>
<feature type="region of interest" description="Disordered" evidence="12">
    <location>
        <begin position="55"/>
        <end position="77"/>
    </location>
</feature>
<dbReference type="CDD" id="cd12884">
    <property type="entry name" value="SPRY_hnRNP"/>
    <property type="match status" value="1"/>
</dbReference>
<keyword evidence="7" id="KW-0805">Transcription regulation</keyword>
<feature type="compositionally biased region" description="Polar residues" evidence="12">
    <location>
        <begin position="630"/>
        <end position="669"/>
    </location>
</feature>
<keyword evidence="11" id="KW-0687">Ribonucleoprotein</keyword>
<dbReference type="Gene3D" id="3.40.50.300">
    <property type="entry name" value="P-loop containing nucleotide triphosphate hydrolases"/>
    <property type="match status" value="1"/>
</dbReference>
<evidence type="ECO:0000313" key="16">
    <source>
        <dbReference type="Proteomes" id="UP000287033"/>
    </source>
</evidence>
<feature type="domain" description="B30.2/SPRY" evidence="13">
    <location>
        <begin position="175"/>
        <end position="372"/>
    </location>
</feature>